<accession>A0AAV4VKW3</accession>
<reference evidence="1 2" key="1">
    <citation type="submission" date="2021-06" db="EMBL/GenBank/DDBJ databases">
        <title>Caerostris extrusa draft genome.</title>
        <authorList>
            <person name="Kono N."/>
            <person name="Arakawa K."/>
        </authorList>
    </citation>
    <scope>NUCLEOTIDE SEQUENCE [LARGE SCALE GENOMIC DNA]</scope>
</reference>
<name>A0AAV4VKW3_CAEEX</name>
<evidence type="ECO:0000313" key="1">
    <source>
        <dbReference type="EMBL" id="GIY70987.1"/>
    </source>
</evidence>
<gene>
    <name evidence="1" type="ORF">CEXT_45381</name>
</gene>
<keyword evidence="2" id="KW-1185">Reference proteome</keyword>
<proteinExistence type="predicted"/>
<organism evidence="1 2">
    <name type="scientific">Caerostris extrusa</name>
    <name type="common">Bark spider</name>
    <name type="synonym">Caerostris bankana</name>
    <dbReference type="NCBI Taxonomy" id="172846"/>
    <lineage>
        <taxon>Eukaryota</taxon>
        <taxon>Metazoa</taxon>
        <taxon>Ecdysozoa</taxon>
        <taxon>Arthropoda</taxon>
        <taxon>Chelicerata</taxon>
        <taxon>Arachnida</taxon>
        <taxon>Araneae</taxon>
        <taxon>Araneomorphae</taxon>
        <taxon>Entelegynae</taxon>
        <taxon>Araneoidea</taxon>
        <taxon>Araneidae</taxon>
        <taxon>Caerostris</taxon>
    </lineage>
</organism>
<dbReference type="EMBL" id="BPLR01014739">
    <property type="protein sequence ID" value="GIY70987.1"/>
    <property type="molecule type" value="Genomic_DNA"/>
</dbReference>
<comment type="caution">
    <text evidence="1">The sequence shown here is derived from an EMBL/GenBank/DDBJ whole genome shotgun (WGS) entry which is preliminary data.</text>
</comment>
<dbReference type="AlphaFoldDB" id="A0AAV4VKW3"/>
<evidence type="ECO:0000313" key="2">
    <source>
        <dbReference type="Proteomes" id="UP001054945"/>
    </source>
</evidence>
<sequence length="134" mass="15479">MNCVSTFWSRNHPSYLNTKLPLWRLRQNPKATDAQQRRFFVIRCQRHVDLLEFRVEARCVEVQRSGAQSTLDDNRAALGTKTASKGPVMWPGLLRSIRSGLPRRRLSEIAFQKIAASFNANQLIYTSFDSQLLR</sequence>
<protein>
    <submittedName>
        <fullName evidence="1">Uncharacterized protein</fullName>
    </submittedName>
</protein>
<dbReference type="Proteomes" id="UP001054945">
    <property type="component" value="Unassembled WGS sequence"/>
</dbReference>